<keyword evidence="1" id="KW-0472">Membrane</keyword>
<dbReference type="OrthoDB" id="9796171at2"/>
<reference evidence="3 4" key="1">
    <citation type="submission" date="2015-09" db="EMBL/GenBank/DDBJ databases">
        <title>Complete genome of Psychrobacter urativorans R10.10B.</title>
        <authorList>
            <person name="See-Too W.S."/>
            <person name="Chan K.G."/>
        </authorList>
    </citation>
    <scope>NUCLEOTIDE SEQUENCE [LARGE SCALE GENOMIC DNA]</scope>
    <source>
        <strain evidence="3 4">R10.10B</strain>
    </source>
</reference>
<dbReference type="PROSITE" id="PS51186">
    <property type="entry name" value="GNAT"/>
    <property type="match status" value="1"/>
</dbReference>
<evidence type="ECO:0000313" key="4">
    <source>
        <dbReference type="Proteomes" id="UP000059847"/>
    </source>
</evidence>
<dbReference type="Proteomes" id="UP000059847">
    <property type="component" value="Chromosome"/>
</dbReference>
<dbReference type="KEGG" id="pur:AOC03_01130"/>
<dbReference type="PANTHER" id="PTHR13355:SF11">
    <property type="entry name" value="GLUCOSAMINE 6-PHOSPHATE N-ACETYLTRANSFERASE"/>
    <property type="match status" value="1"/>
</dbReference>
<proteinExistence type="predicted"/>
<dbReference type="InterPro" id="IPR016181">
    <property type="entry name" value="Acyl_CoA_acyltransferase"/>
</dbReference>
<dbReference type="InterPro" id="IPR000182">
    <property type="entry name" value="GNAT_dom"/>
</dbReference>
<name>A0A0M3V8A4_9GAMM</name>
<keyword evidence="4" id="KW-1185">Reference proteome</keyword>
<dbReference type="InterPro" id="IPR039143">
    <property type="entry name" value="GNPNAT1-like"/>
</dbReference>
<sequence>MSPDISIKTFDELTSVDLYHILKARSQVFVVEQHCAYQDIDEADFDCLHLVAHHNEKLIGYCRIIAPEFNHAKASGSMPAIGRVLVLPQYRGNGLARQIMTQAIKYCHKKYGKKIPIAIAAQTYLINFYQSLGFVANSDFYLADGLEHVNMVLYPVKKVKAPTQSSGTSKILNFILLMLAVLFLIGVVYLMI</sequence>
<keyword evidence="1" id="KW-1133">Transmembrane helix</keyword>
<feature type="domain" description="N-acetyltransferase" evidence="2">
    <location>
        <begin position="8"/>
        <end position="156"/>
    </location>
</feature>
<dbReference type="GO" id="GO:0004343">
    <property type="term" value="F:glucosamine 6-phosphate N-acetyltransferase activity"/>
    <property type="evidence" value="ECO:0007669"/>
    <property type="project" value="TreeGrafter"/>
</dbReference>
<dbReference type="AlphaFoldDB" id="A0A0M3V8A4"/>
<dbReference type="CDD" id="cd04301">
    <property type="entry name" value="NAT_SF"/>
    <property type="match status" value="1"/>
</dbReference>
<dbReference type="EMBL" id="CP012678">
    <property type="protein sequence ID" value="ALF58823.1"/>
    <property type="molecule type" value="Genomic_DNA"/>
</dbReference>
<evidence type="ECO:0000256" key="1">
    <source>
        <dbReference type="SAM" id="Phobius"/>
    </source>
</evidence>
<gene>
    <name evidence="3" type="ORF">AOC03_01130</name>
</gene>
<keyword evidence="1" id="KW-0812">Transmembrane</keyword>
<dbReference type="Gene3D" id="3.40.630.30">
    <property type="match status" value="1"/>
</dbReference>
<organism evidence="3 4">
    <name type="scientific">Psychrobacter urativorans</name>
    <dbReference type="NCBI Taxonomy" id="45610"/>
    <lineage>
        <taxon>Bacteria</taxon>
        <taxon>Pseudomonadati</taxon>
        <taxon>Pseudomonadota</taxon>
        <taxon>Gammaproteobacteria</taxon>
        <taxon>Moraxellales</taxon>
        <taxon>Moraxellaceae</taxon>
        <taxon>Psychrobacter</taxon>
    </lineage>
</organism>
<feature type="transmembrane region" description="Helical" evidence="1">
    <location>
        <begin position="171"/>
        <end position="191"/>
    </location>
</feature>
<keyword evidence="3" id="KW-0808">Transferase</keyword>
<dbReference type="Pfam" id="PF13673">
    <property type="entry name" value="Acetyltransf_10"/>
    <property type="match status" value="1"/>
</dbReference>
<evidence type="ECO:0000259" key="2">
    <source>
        <dbReference type="PROSITE" id="PS51186"/>
    </source>
</evidence>
<evidence type="ECO:0000313" key="3">
    <source>
        <dbReference type="EMBL" id="ALF58823.1"/>
    </source>
</evidence>
<dbReference type="PANTHER" id="PTHR13355">
    <property type="entry name" value="GLUCOSAMINE 6-PHOSPHATE N-ACETYLTRANSFERASE"/>
    <property type="match status" value="1"/>
</dbReference>
<accession>A0A0M3V8A4</accession>
<dbReference type="RefSeq" id="WP_062533219.1">
    <property type="nucleotide sequence ID" value="NZ_CP012678.1"/>
</dbReference>
<protein>
    <submittedName>
        <fullName evidence="3">Acetyltransferase</fullName>
    </submittedName>
</protein>
<dbReference type="SUPFAM" id="SSF55729">
    <property type="entry name" value="Acyl-CoA N-acyltransferases (Nat)"/>
    <property type="match status" value="1"/>
</dbReference>